<dbReference type="PROSITE" id="PS00108">
    <property type="entry name" value="PROTEIN_KINASE_ST"/>
    <property type="match status" value="1"/>
</dbReference>
<dbReference type="EMBL" id="HBIN01006159">
    <property type="protein sequence ID" value="CAE0434182.1"/>
    <property type="molecule type" value="Transcribed_RNA"/>
</dbReference>
<sequence>MELLHMPKLQRKIKSGGFGAVVSNIIKIDYLGNNKFKYHSRAVKKYLQKDPKSDEEYTRLFDEACFSTKKKEYEDIVPIEEWESIVLTDLYLNFVNDDQISLNEGFSMISSLVKDWSLTVQKYREKHYSMLVEWYSSFEFWKNSMKSRFKASSSYGKSRMVLFDALFDALLQNLYRQGYKEVSLYWMNHGWNEFQQKLELGKDEIEVNEEVMSQIMTALRDALDQLETTLKSQSVFAFEDFQKKISALPFEFISNSNTLEEYFNLKTDFQNAMENYFIRRNHPDRAKMSWEMEVNILKKLETGSSWSHWNPYIVRYEFYSETDLTIGLEWCDGGDLFDCIETLSGSLDVTEVQAIVAQVTSGLEYMHSLNIMHGDVKPGNILFSSEGLVKLCDFNFSLDCAGSDNEAKAPFLVGSTKVFAAPECFMLTQRASVKIDVWQLGYVMLYMALRDMPFSLHEKINENNEKTLEAIDSLPTDFNSTLTKLQQVKMIARWYTEKSAYKEHNAETLINKLKRTFVTVVSPLLSENGMKRLRTRLKGKNIDFLNTMATMDDNDTLNFQVLKSLLEGSDNALDNYWHIVFFKMLNFDAESRATATTLLSDPFLHSNYRDECSLSKTVVGNLVKRLKSIRAKQKVKI</sequence>
<protein>
    <recommendedName>
        <fullName evidence="1">Protein kinase domain-containing protein</fullName>
    </recommendedName>
</protein>
<dbReference type="InterPro" id="IPR008271">
    <property type="entry name" value="Ser/Thr_kinase_AS"/>
</dbReference>
<dbReference type="CDD" id="cd00180">
    <property type="entry name" value="PKc"/>
    <property type="match status" value="1"/>
</dbReference>
<evidence type="ECO:0000313" key="2">
    <source>
        <dbReference type="EMBL" id="CAE0434182.1"/>
    </source>
</evidence>
<gene>
    <name evidence="2" type="ORF">ASTO00021_LOCUS4486</name>
</gene>
<dbReference type="SUPFAM" id="SSF56112">
    <property type="entry name" value="Protein kinase-like (PK-like)"/>
    <property type="match status" value="1"/>
</dbReference>
<feature type="domain" description="Protein kinase" evidence="1">
    <location>
        <begin position="239"/>
        <end position="604"/>
    </location>
</feature>
<name>A0A7S3LM17_9STRA</name>
<accession>A0A7S3LM17</accession>
<dbReference type="SMART" id="SM00220">
    <property type="entry name" value="S_TKc"/>
    <property type="match status" value="1"/>
</dbReference>
<dbReference type="GO" id="GO:0005524">
    <property type="term" value="F:ATP binding"/>
    <property type="evidence" value="ECO:0007669"/>
    <property type="project" value="InterPro"/>
</dbReference>
<dbReference type="AlphaFoldDB" id="A0A7S3LM17"/>
<proteinExistence type="predicted"/>
<organism evidence="2">
    <name type="scientific">Aplanochytrium stocchinoi</name>
    <dbReference type="NCBI Taxonomy" id="215587"/>
    <lineage>
        <taxon>Eukaryota</taxon>
        <taxon>Sar</taxon>
        <taxon>Stramenopiles</taxon>
        <taxon>Bigyra</taxon>
        <taxon>Labyrinthulomycetes</taxon>
        <taxon>Thraustochytrida</taxon>
        <taxon>Thraustochytriidae</taxon>
        <taxon>Aplanochytrium</taxon>
    </lineage>
</organism>
<dbReference type="PANTHER" id="PTHR44167:SF24">
    <property type="entry name" value="SERINE_THREONINE-PROTEIN KINASE CHK2"/>
    <property type="match status" value="1"/>
</dbReference>
<reference evidence="2" key="1">
    <citation type="submission" date="2021-01" db="EMBL/GenBank/DDBJ databases">
        <authorList>
            <person name="Corre E."/>
            <person name="Pelletier E."/>
            <person name="Niang G."/>
            <person name="Scheremetjew M."/>
            <person name="Finn R."/>
            <person name="Kale V."/>
            <person name="Holt S."/>
            <person name="Cochrane G."/>
            <person name="Meng A."/>
            <person name="Brown T."/>
            <person name="Cohen L."/>
        </authorList>
    </citation>
    <scope>NUCLEOTIDE SEQUENCE</scope>
    <source>
        <strain evidence="2">GSBS06</strain>
    </source>
</reference>
<dbReference type="InterPro" id="IPR000719">
    <property type="entry name" value="Prot_kinase_dom"/>
</dbReference>
<dbReference type="PANTHER" id="PTHR44167">
    <property type="entry name" value="OVARIAN-SPECIFIC SERINE/THREONINE-PROTEIN KINASE LOK-RELATED"/>
    <property type="match status" value="1"/>
</dbReference>
<dbReference type="GO" id="GO:0005634">
    <property type="term" value="C:nucleus"/>
    <property type="evidence" value="ECO:0007669"/>
    <property type="project" value="TreeGrafter"/>
</dbReference>
<dbReference type="Pfam" id="PF00069">
    <property type="entry name" value="Pkinase"/>
    <property type="match status" value="1"/>
</dbReference>
<dbReference type="GO" id="GO:0004674">
    <property type="term" value="F:protein serine/threonine kinase activity"/>
    <property type="evidence" value="ECO:0007669"/>
    <property type="project" value="TreeGrafter"/>
</dbReference>
<dbReference type="Gene3D" id="1.10.510.10">
    <property type="entry name" value="Transferase(Phosphotransferase) domain 1"/>
    <property type="match status" value="1"/>
</dbReference>
<evidence type="ECO:0000259" key="1">
    <source>
        <dbReference type="PROSITE" id="PS50011"/>
    </source>
</evidence>
<dbReference type="InterPro" id="IPR011009">
    <property type="entry name" value="Kinase-like_dom_sf"/>
</dbReference>
<dbReference type="PROSITE" id="PS50011">
    <property type="entry name" value="PROTEIN_KINASE_DOM"/>
    <property type="match status" value="1"/>
</dbReference>
<dbReference type="GO" id="GO:0044773">
    <property type="term" value="P:mitotic DNA damage checkpoint signaling"/>
    <property type="evidence" value="ECO:0007669"/>
    <property type="project" value="TreeGrafter"/>
</dbReference>